<name>A0AAP0I6K8_9MAGN</name>
<reference evidence="1 2" key="1">
    <citation type="submission" date="2024-01" db="EMBL/GenBank/DDBJ databases">
        <title>Genome assemblies of Stephania.</title>
        <authorList>
            <person name="Yang L."/>
        </authorList>
    </citation>
    <scope>NUCLEOTIDE SEQUENCE [LARGE SCALE GENOMIC DNA]</scope>
    <source>
        <strain evidence="1">QJT</strain>
        <tissue evidence="1">Leaf</tissue>
    </source>
</reference>
<accession>A0AAP0I6K8</accession>
<dbReference type="EMBL" id="JBBNAE010000007">
    <property type="protein sequence ID" value="KAK9109603.1"/>
    <property type="molecule type" value="Genomic_DNA"/>
</dbReference>
<protein>
    <submittedName>
        <fullName evidence="1">Uncharacterized protein</fullName>
    </submittedName>
</protein>
<organism evidence="1 2">
    <name type="scientific">Stephania japonica</name>
    <dbReference type="NCBI Taxonomy" id="461633"/>
    <lineage>
        <taxon>Eukaryota</taxon>
        <taxon>Viridiplantae</taxon>
        <taxon>Streptophyta</taxon>
        <taxon>Embryophyta</taxon>
        <taxon>Tracheophyta</taxon>
        <taxon>Spermatophyta</taxon>
        <taxon>Magnoliopsida</taxon>
        <taxon>Ranunculales</taxon>
        <taxon>Menispermaceae</taxon>
        <taxon>Menispermoideae</taxon>
        <taxon>Cissampelideae</taxon>
        <taxon>Stephania</taxon>
    </lineage>
</organism>
<dbReference type="Proteomes" id="UP001417504">
    <property type="component" value="Unassembled WGS sequence"/>
</dbReference>
<comment type="caution">
    <text evidence="1">The sequence shown here is derived from an EMBL/GenBank/DDBJ whole genome shotgun (WGS) entry which is preliminary data.</text>
</comment>
<proteinExistence type="predicted"/>
<sequence length="64" mass="7289">MFQVRASQTISSAMHMLSLLLKRKRLMKSLPPLWLQFIYAILMGDRFGYNSSICHSDRGSGLAN</sequence>
<keyword evidence="2" id="KW-1185">Reference proteome</keyword>
<gene>
    <name evidence="1" type="ORF">Sjap_017663</name>
</gene>
<dbReference type="AlphaFoldDB" id="A0AAP0I6K8"/>
<evidence type="ECO:0000313" key="1">
    <source>
        <dbReference type="EMBL" id="KAK9109603.1"/>
    </source>
</evidence>
<evidence type="ECO:0000313" key="2">
    <source>
        <dbReference type="Proteomes" id="UP001417504"/>
    </source>
</evidence>